<comment type="caution">
    <text evidence="2">The sequence shown here is derived from an EMBL/GenBank/DDBJ whole genome shotgun (WGS) entry which is preliminary data.</text>
</comment>
<dbReference type="GO" id="GO:0004674">
    <property type="term" value="F:protein serine/threonine kinase activity"/>
    <property type="evidence" value="ECO:0007669"/>
    <property type="project" value="TreeGrafter"/>
</dbReference>
<dbReference type="EMBL" id="JAGMUV010000009">
    <property type="protein sequence ID" value="KAH7143770.1"/>
    <property type="molecule type" value="Genomic_DNA"/>
</dbReference>
<evidence type="ECO:0000313" key="2">
    <source>
        <dbReference type="EMBL" id="KAH7143770.1"/>
    </source>
</evidence>
<dbReference type="Proteomes" id="UP000738349">
    <property type="component" value="Unassembled WGS sequence"/>
</dbReference>
<dbReference type="PANTHER" id="PTHR24359">
    <property type="entry name" value="SERINE/THREONINE-PROTEIN KINASE SBK1"/>
    <property type="match status" value="1"/>
</dbReference>
<protein>
    <submittedName>
        <fullName evidence="2">Kinase-like domain-containing protein</fullName>
    </submittedName>
</protein>
<dbReference type="Gene3D" id="1.10.510.10">
    <property type="entry name" value="Transferase(Phosphotransferase) domain 1"/>
    <property type="match status" value="1"/>
</dbReference>
<reference evidence="2" key="1">
    <citation type="journal article" date="2021" name="Nat. Commun.">
        <title>Genetic determinants of endophytism in the Arabidopsis root mycobiome.</title>
        <authorList>
            <person name="Mesny F."/>
            <person name="Miyauchi S."/>
            <person name="Thiergart T."/>
            <person name="Pickel B."/>
            <person name="Atanasova L."/>
            <person name="Karlsson M."/>
            <person name="Huettel B."/>
            <person name="Barry K.W."/>
            <person name="Haridas S."/>
            <person name="Chen C."/>
            <person name="Bauer D."/>
            <person name="Andreopoulos W."/>
            <person name="Pangilinan J."/>
            <person name="LaButti K."/>
            <person name="Riley R."/>
            <person name="Lipzen A."/>
            <person name="Clum A."/>
            <person name="Drula E."/>
            <person name="Henrissat B."/>
            <person name="Kohler A."/>
            <person name="Grigoriev I.V."/>
            <person name="Martin F.M."/>
            <person name="Hacquard S."/>
        </authorList>
    </citation>
    <scope>NUCLEOTIDE SEQUENCE</scope>
    <source>
        <strain evidence="2">MPI-CAGE-AT-0147</strain>
    </source>
</reference>
<evidence type="ECO:0000313" key="3">
    <source>
        <dbReference type="Proteomes" id="UP000738349"/>
    </source>
</evidence>
<keyword evidence="2" id="KW-0808">Transferase</keyword>
<organism evidence="2 3">
    <name type="scientific">Dactylonectria macrodidyma</name>
    <dbReference type="NCBI Taxonomy" id="307937"/>
    <lineage>
        <taxon>Eukaryota</taxon>
        <taxon>Fungi</taxon>
        <taxon>Dikarya</taxon>
        <taxon>Ascomycota</taxon>
        <taxon>Pezizomycotina</taxon>
        <taxon>Sordariomycetes</taxon>
        <taxon>Hypocreomycetidae</taxon>
        <taxon>Hypocreales</taxon>
        <taxon>Nectriaceae</taxon>
        <taxon>Dactylonectria</taxon>
    </lineage>
</organism>
<name>A0A9P9ETQ1_9HYPO</name>
<dbReference type="InterPro" id="IPR000719">
    <property type="entry name" value="Prot_kinase_dom"/>
</dbReference>
<keyword evidence="3" id="KW-1185">Reference proteome</keyword>
<sequence>MDHYRLLSPISRDCRSREHVYKVIQCAYPPIEEDADKLFELVEDRGDKTFFSLQKLRKHFRKTHIIKHLMECSCDECKAERGTPTDKERYSAYMDEKPAAWLLIPTMIYLGKLHFIYTWLDILGTETHSQVQLSEVASLKRLLPGDLERNLFKSAYERALKMFSPFIFKIDTSGIVPPKHLVNFERFPFENELKAARQGQFGTLTYFEIRREYVDTTVASRMEAYPSSITGQGLARKYHFARKVLKTSRDYTMESEILSLVSRINGKGSENIITLMALYHWRESIHFVFPRVQTSLYAVLRQGQFQDQLPHGTLRLPGHWLWDQMVGVADALKAIHTEIPSPFPENEDKVIGFHFDLKPDNILVTADRKLKITDFGQAVIEIFEKDEMISTSLNQGDPKYNAPESRISPRDAQLAHSDEPSDIQVFLNYDVWSLACIMLEVLIFLLDQPLKRGTESSDLHEFDESLNKETPKLVFFGDLDVKACVHQKIRFIEQKFLNTTPKDEIHDQYVIEMCKLLREMFSHNKSLRPHSGAVSKRLERAKTVYQDACRQRGDELRTSIKTKKFDAGDISGFREIGWLDDDNKVASFLDM</sequence>
<keyword evidence="2" id="KW-0418">Kinase</keyword>
<dbReference type="PANTHER" id="PTHR24359:SF37">
    <property type="entry name" value="PROTEIN KINASE DOMAIN-CONTAINING PROTEIN"/>
    <property type="match status" value="1"/>
</dbReference>
<dbReference type="AlphaFoldDB" id="A0A9P9ETQ1"/>
<dbReference type="PROSITE" id="PS50011">
    <property type="entry name" value="PROTEIN_KINASE_DOM"/>
    <property type="match status" value="1"/>
</dbReference>
<dbReference type="SMART" id="SM00220">
    <property type="entry name" value="S_TKc"/>
    <property type="match status" value="1"/>
</dbReference>
<dbReference type="OrthoDB" id="248923at2759"/>
<dbReference type="Pfam" id="PF00069">
    <property type="entry name" value="Pkinase"/>
    <property type="match status" value="1"/>
</dbReference>
<dbReference type="InterPro" id="IPR011009">
    <property type="entry name" value="Kinase-like_dom_sf"/>
</dbReference>
<gene>
    <name evidence="2" type="ORF">EDB81DRAFT_506609</name>
</gene>
<dbReference type="GO" id="GO:0005524">
    <property type="term" value="F:ATP binding"/>
    <property type="evidence" value="ECO:0007669"/>
    <property type="project" value="InterPro"/>
</dbReference>
<dbReference type="SUPFAM" id="SSF56112">
    <property type="entry name" value="Protein kinase-like (PK-like)"/>
    <property type="match status" value="1"/>
</dbReference>
<evidence type="ECO:0000259" key="1">
    <source>
        <dbReference type="PROSITE" id="PS50011"/>
    </source>
</evidence>
<accession>A0A9P9ETQ1</accession>
<proteinExistence type="predicted"/>
<feature type="domain" description="Protein kinase" evidence="1">
    <location>
        <begin position="190"/>
        <end position="545"/>
    </location>
</feature>